<dbReference type="Proteomes" id="UP000002624">
    <property type="component" value="Unassembled WGS sequence"/>
</dbReference>
<dbReference type="VEuPathDB" id="FungiDB:HCDG_01321"/>
<feature type="compositionally biased region" description="Basic and acidic residues" evidence="1">
    <location>
        <begin position="49"/>
        <end position="67"/>
    </location>
</feature>
<dbReference type="AlphaFoldDB" id="C6H400"/>
<feature type="compositionally biased region" description="Polar residues" evidence="1">
    <location>
        <begin position="36"/>
        <end position="47"/>
    </location>
</feature>
<protein>
    <submittedName>
        <fullName evidence="2">Uncharacterized protein</fullName>
    </submittedName>
</protein>
<reference evidence="3" key="1">
    <citation type="submission" date="2009-05" db="EMBL/GenBank/DDBJ databases">
        <title>The genome sequence of Ajellomyces capsulatus strain H143.</title>
        <authorList>
            <person name="Champion M."/>
            <person name="Cuomo C.A."/>
            <person name="Ma L.-J."/>
            <person name="Henn M.R."/>
            <person name="Sil A."/>
            <person name="Goldman B."/>
            <person name="Young S.K."/>
            <person name="Kodira C.D."/>
            <person name="Zeng Q."/>
            <person name="Koehrsen M."/>
            <person name="Alvarado L."/>
            <person name="Berlin A.M."/>
            <person name="Borenstein D."/>
            <person name="Chen Z."/>
            <person name="Engels R."/>
            <person name="Freedman E."/>
            <person name="Gellesch M."/>
            <person name="Goldberg J."/>
            <person name="Griggs A."/>
            <person name="Gujja S."/>
            <person name="Heiman D.I."/>
            <person name="Hepburn T.A."/>
            <person name="Howarth C."/>
            <person name="Jen D."/>
            <person name="Larson L."/>
            <person name="Lewis B."/>
            <person name="Mehta T."/>
            <person name="Park D."/>
            <person name="Pearson M."/>
            <person name="Roberts A."/>
            <person name="Saif S."/>
            <person name="Shea T.D."/>
            <person name="Shenoy N."/>
            <person name="Sisk P."/>
            <person name="Stolte C."/>
            <person name="Sykes S."/>
            <person name="Walk T."/>
            <person name="White J."/>
            <person name="Yandava C."/>
            <person name="Klein B."/>
            <person name="McEwen J.G."/>
            <person name="Puccia R."/>
            <person name="Goldman G.H."/>
            <person name="Felipe M.S."/>
            <person name="Nino-Vega G."/>
            <person name="San-Blas G."/>
            <person name="Taylor J.W."/>
            <person name="Mendoza L."/>
            <person name="Galagan J.E."/>
            <person name="Nusbaum C."/>
            <person name="Birren B.W."/>
        </authorList>
    </citation>
    <scope>NUCLEOTIDE SEQUENCE [LARGE SCALE GENOMIC DNA]</scope>
    <source>
        <strain evidence="3">H143</strain>
    </source>
</reference>
<sequence>MIKRWYKKLKLDKNVSKALICKQGSQSPGELGTLPLRNQLSSSSVVPQTKERQRLLERPVVKKDKEANNSGAFAMSEEGQKTSQQERIKALQIHSIPIASVSAQRAWDGGADHSTYIDPRMITKCVDAAWPAGSLLVDGHYIPASL</sequence>
<feature type="compositionally biased region" description="Basic and acidic residues" evidence="1">
    <location>
        <begin position="78"/>
        <end position="87"/>
    </location>
</feature>
<gene>
    <name evidence="2" type="ORF">HCDG_01321</name>
</gene>
<evidence type="ECO:0000256" key="1">
    <source>
        <dbReference type="SAM" id="MobiDB-lite"/>
    </source>
</evidence>
<evidence type="ECO:0000313" key="2">
    <source>
        <dbReference type="EMBL" id="EER45742.1"/>
    </source>
</evidence>
<feature type="region of interest" description="Disordered" evidence="1">
    <location>
        <begin position="26"/>
        <end position="87"/>
    </location>
</feature>
<evidence type="ECO:0000313" key="3">
    <source>
        <dbReference type="Proteomes" id="UP000002624"/>
    </source>
</evidence>
<dbReference type="HOGENOM" id="CLU_1776910_0_0_1"/>
<name>C6H400_AJECH</name>
<proteinExistence type="predicted"/>
<organism evidence="2 3">
    <name type="scientific">Ajellomyces capsulatus (strain H143)</name>
    <name type="common">Darling's disease fungus</name>
    <name type="synonym">Histoplasma capsulatum</name>
    <dbReference type="NCBI Taxonomy" id="544712"/>
    <lineage>
        <taxon>Eukaryota</taxon>
        <taxon>Fungi</taxon>
        <taxon>Dikarya</taxon>
        <taxon>Ascomycota</taxon>
        <taxon>Pezizomycotina</taxon>
        <taxon>Eurotiomycetes</taxon>
        <taxon>Eurotiomycetidae</taxon>
        <taxon>Onygenales</taxon>
        <taxon>Ajellomycetaceae</taxon>
        <taxon>Histoplasma</taxon>
    </lineage>
</organism>
<dbReference type="EMBL" id="GG692419">
    <property type="protein sequence ID" value="EER45742.1"/>
    <property type="molecule type" value="Genomic_DNA"/>
</dbReference>
<accession>C6H400</accession>